<proteinExistence type="predicted"/>
<dbReference type="KEGG" id="vg:60322376"/>
<name>A0A385D3W4_9CAUD</name>
<dbReference type="RefSeq" id="YP_009950950.1">
    <property type="nucleotide sequence ID" value="NC_051596.1"/>
</dbReference>
<protein>
    <submittedName>
        <fullName evidence="1">Uncharacterized protein</fullName>
    </submittedName>
</protein>
<dbReference type="Proteomes" id="UP000263691">
    <property type="component" value="Genome"/>
</dbReference>
<gene>
    <name evidence="1" type="primary">52</name>
    <name evidence="1" type="ORF">SEA_RANDO14_52</name>
</gene>
<organism evidence="1 2">
    <name type="scientific">Mycobacterium phage Rando14</name>
    <dbReference type="NCBI Taxonomy" id="2301556"/>
    <lineage>
        <taxon>Viruses</taxon>
        <taxon>Duplodnaviria</taxon>
        <taxon>Heunggongvirae</taxon>
        <taxon>Uroviricota</taxon>
        <taxon>Caudoviricetes</taxon>
        <taxon>Weiservirinae</taxon>
        <taxon>Kratiovirus</taxon>
        <taxon>Kratiovirus rando14</taxon>
    </lineage>
</organism>
<evidence type="ECO:0000313" key="2">
    <source>
        <dbReference type="Proteomes" id="UP000263691"/>
    </source>
</evidence>
<keyword evidence="2" id="KW-1185">Reference proteome</keyword>
<dbReference type="EMBL" id="MH697592">
    <property type="protein sequence ID" value="AXQ53072.1"/>
    <property type="molecule type" value="Genomic_DNA"/>
</dbReference>
<dbReference type="GeneID" id="60322376"/>
<sequence>MTDISAVAGHVDLLRHARAEQAKWAEVEKAAKLAIVEAIGTATEGTIDGRVVVIRKEITTNRLDTKALKKERPDIVDQFTSPSVSTRIELAE</sequence>
<reference evidence="1 2" key="1">
    <citation type="submission" date="2018-07" db="EMBL/GenBank/DDBJ databases">
        <authorList>
            <person name="Michaels M.J."/>
            <person name="Wallen J.R."/>
            <person name="Eckardt M.A."/>
            <person name="Gainey M.D."/>
            <person name="Garlena R.A."/>
            <person name="Russell D.A."/>
            <person name="Pope W.H."/>
            <person name="Jacobs-Sera D."/>
            <person name="Hatfull G.F."/>
        </authorList>
    </citation>
    <scope>NUCLEOTIDE SEQUENCE [LARGE SCALE GENOMIC DNA]</scope>
</reference>
<accession>A0A385D3W4</accession>
<evidence type="ECO:0000313" key="1">
    <source>
        <dbReference type="EMBL" id="AXQ53072.1"/>
    </source>
</evidence>